<comment type="caution">
    <text evidence="2">The sequence shown here is derived from an EMBL/GenBank/DDBJ whole genome shotgun (WGS) entry which is preliminary data.</text>
</comment>
<proteinExistence type="predicted"/>
<evidence type="ECO:0000313" key="3">
    <source>
        <dbReference type="Proteomes" id="UP000324800"/>
    </source>
</evidence>
<gene>
    <name evidence="2" type="ORF">EZS28_008917</name>
</gene>
<dbReference type="Proteomes" id="UP000324800">
    <property type="component" value="Unassembled WGS sequence"/>
</dbReference>
<name>A0A5J4WKM8_9EUKA</name>
<evidence type="ECO:0000313" key="2">
    <source>
        <dbReference type="EMBL" id="KAA6395554.1"/>
    </source>
</evidence>
<dbReference type="AlphaFoldDB" id="A0A5J4WKM8"/>
<reference evidence="2 3" key="1">
    <citation type="submission" date="2019-03" db="EMBL/GenBank/DDBJ databases">
        <title>Single cell metagenomics reveals metabolic interactions within the superorganism composed of flagellate Streblomastix strix and complex community of Bacteroidetes bacteria on its surface.</title>
        <authorList>
            <person name="Treitli S.C."/>
            <person name="Kolisko M."/>
            <person name="Husnik F."/>
            <person name="Keeling P."/>
            <person name="Hampl V."/>
        </authorList>
    </citation>
    <scope>NUCLEOTIDE SEQUENCE [LARGE SCALE GENOMIC DNA]</scope>
    <source>
        <strain evidence="2">ST1C</strain>
    </source>
</reference>
<organism evidence="2 3">
    <name type="scientific">Streblomastix strix</name>
    <dbReference type="NCBI Taxonomy" id="222440"/>
    <lineage>
        <taxon>Eukaryota</taxon>
        <taxon>Metamonada</taxon>
        <taxon>Preaxostyla</taxon>
        <taxon>Oxymonadida</taxon>
        <taxon>Streblomastigidae</taxon>
        <taxon>Streblomastix</taxon>
    </lineage>
</organism>
<feature type="compositionally biased region" description="Basic and acidic residues" evidence="1">
    <location>
        <begin position="123"/>
        <end position="149"/>
    </location>
</feature>
<evidence type="ECO:0000256" key="1">
    <source>
        <dbReference type="SAM" id="MobiDB-lite"/>
    </source>
</evidence>
<sequence>MRINFKLQLSTTKKYSEFDFDSDDDILEDNSTENNKSTPRQRSDYIIVPNVVQNLINITEDIEENIDGVPYTEAVQDIIFAVRLKQMKVKSSDNQVEDKTNLSHRVIYNCSYSLSSNSYPPEPLKKHQEDQQNEESKKQKEEEEKKNSTIYDQRKINEAADLIELTSGFIIRTLFTFKHPPSIHLPLHRLIAALAARSIITQNRSSFKFEDIFHKSHKILSSANAAFVIAQEPLILIATFMKLFSQLGLLRIINKSNKINNKLISELENQQHQNAYNAITPTSITPPTFDNYNPYSNQYGPYSQLIFSHTQSHLSDPVTLKLLNTAALYTHPLFAPDFIEKDILLLQLAASSVGWGKFLHFASLIYNIDSFFEKEKKKLSLTVDSVQSLSSNQNPYSEQRLGEIEIIKYRKSLITVVHFVNLLASLVTDRSELIRALSEKELAESKLIISNDKTATNTYLRSNIAQILAEAQAEQGQRRWGFGKPWKYQLELEQEQESSKKEDIDNKKGNIIDQPIFIGGIGLTIEEIKEKLPESIINNQEFEIALNSIAVKTTERGERYRLRIYGDNQKGKFNGWRYVNPFHPRTILTPTGTSSLIGELQSIYIQLKKKNDKNSIKNSGVSDSNQNESLYDYYKLYEGSENEQYKDRNEEEEQKHEPIPGLISPSITNVSFPLQDLGNTHRFFQILRTVVEANIIRHKRIIDKISITQIAQLTPSFSSQGTEDLLFGLLLILDIALTDKIRRDKNFNKNVRDSLLQELFEEGKAKLLQQDEKSNELKQKNNLTDNLFELYKHLRHWTPLTDSQGKEGNEKYIYDPENALLVPLISNILKKIRHFANKSTNTTYINSIIKKNIDNRESKIGEIHKCQICGKKIDDEQKGGIIAHVDLSNTLQSLNTAAIRSFVEQIQKNRKRNIQGVI</sequence>
<feature type="region of interest" description="Disordered" evidence="1">
    <location>
        <begin position="117"/>
        <end position="149"/>
    </location>
</feature>
<accession>A0A5J4WKM8</accession>
<dbReference type="EMBL" id="SNRW01001652">
    <property type="protein sequence ID" value="KAA6395554.1"/>
    <property type="molecule type" value="Genomic_DNA"/>
</dbReference>
<feature type="non-terminal residue" evidence="2">
    <location>
        <position position="918"/>
    </location>
</feature>
<protein>
    <submittedName>
        <fullName evidence="2">Uncharacterized protein</fullName>
    </submittedName>
</protein>